<evidence type="ECO:0000256" key="5">
    <source>
        <dbReference type="ARBA" id="ARBA00022801"/>
    </source>
</evidence>
<evidence type="ECO:0000256" key="3">
    <source>
        <dbReference type="ARBA" id="ARBA00022722"/>
    </source>
</evidence>
<organism evidence="9">
    <name type="scientific">mine drainage metagenome</name>
    <dbReference type="NCBI Taxonomy" id="410659"/>
    <lineage>
        <taxon>unclassified sequences</taxon>
        <taxon>metagenomes</taxon>
        <taxon>ecological metagenomes</taxon>
    </lineage>
</organism>
<dbReference type="GO" id="GO:0004540">
    <property type="term" value="F:RNA nuclease activity"/>
    <property type="evidence" value="ECO:0007669"/>
    <property type="project" value="InterPro"/>
</dbReference>
<dbReference type="PANTHER" id="PTHR33653:SF1">
    <property type="entry name" value="RIBONUCLEASE VAPC2"/>
    <property type="match status" value="1"/>
</dbReference>
<dbReference type="Gene3D" id="3.40.50.1010">
    <property type="entry name" value="5'-nuclease"/>
    <property type="match status" value="1"/>
</dbReference>
<dbReference type="InterPro" id="IPR002716">
    <property type="entry name" value="PIN_dom"/>
</dbReference>
<comment type="caution">
    <text evidence="9">The sequence shown here is derived from an EMBL/GenBank/DDBJ whole genome shotgun (WGS) entry which is preliminary data.</text>
</comment>
<dbReference type="PANTHER" id="PTHR33653">
    <property type="entry name" value="RIBONUCLEASE VAPC2"/>
    <property type="match status" value="1"/>
</dbReference>
<keyword evidence="3" id="KW-0540">Nuclease</keyword>
<evidence type="ECO:0000259" key="8">
    <source>
        <dbReference type="Pfam" id="PF01850"/>
    </source>
</evidence>
<dbReference type="GO" id="GO:0016787">
    <property type="term" value="F:hydrolase activity"/>
    <property type="evidence" value="ECO:0007669"/>
    <property type="project" value="UniProtKB-KW"/>
</dbReference>
<evidence type="ECO:0000256" key="6">
    <source>
        <dbReference type="ARBA" id="ARBA00022842"/>
    </source>
</evidence>
<dbReference type="AlphaFoldDB" id="E6QQG6"/>
<dbReference type="InterPro" id="IPR022907">
    <property type="entry name" value="VapC_family"/>
</dbReference>
<keyword evidence="6" id="KW-0460">Magnesium</keyword>
<dbReference type="InterPro" id="IPR029060">
    <property type="entry name" value="PIN-like_dom_sf"/>
</dbReference>
<reference evidence="9" key="1">
    <citation type="submission" date="2009-10" db="EMBL/GenBank/DDBJ databases">
        <title>Diversity of trophic interactions inside an arsenic-rich microbial ecosystem.</title>
        <authorList>
            <person name="Bertin P.N."/>
            <person name="Heinrich-Salmeron A."/>
            <person name="Pelletier E."/>
            <person name="Goulhen-Chollet F."/>
            <person name="Arsene-Ploetze F."/>
            <person name="Gallien S."/>
            <person name="Calteau A."/>
            <person name="Vallenet D."/>
            <person name="Casiot C."/>
            <person name="Chane-Woon-Ming B."/>
            <person name="Giloteaux L."/>
            <person name="Barakat M."/>
            <person name="Bonnefoy V."/>
            <person name="Bruneel O."/>
            <person name="Chandler M."/>
            <person name="Cleiss J."/>
            <person name="Duran R."/>
            <person name="Elbaz-Poulichet F."/>
            <person name="Fonknechten N."/>
            <person name="Lauga B."/>
            <person name="Mornico D."/>
            <person name="Ortet P."/>
            <person name="Schaeffer C."/>
            <person name="Siguier P."/>
            <person name="Alexander Thil Smith A."/>
            <person name="Van Dorsselaer A."/>
            <person name="Weissenbach J."/>
            <person name="Medigue C."/>
            <person name="Le Paslier D."/>
        </authorList>
    </citation>
    <scope>NUCLEOTIDE SEQUENCE</scope>
</reference>
<evidence type="ECO:0000256" key="7">
    <source>
        <dbReference type="ARBA" id="ARBA00038093"/>
    </source>
</evidence>
<comment type="similarity">
    <text evidence="7">Belongs to the PINc/VapC protein family.</text>
</comment>
<dbReference type="GO" id="GO:0046872">
    <property type="term" value="F:metal ion binding"/>
    <property type="evidence" value="ECO:0007669"/>
    <property type="project" value="UniProtKB-KW"/>
</dbReference>
<dbReference type="HAMAP" id="MF_00265">
    <property type="entry name" value="VapC_Nob1"/>
    <property type="match status" value="1"/>
</dbReference>
<dbReference type="InterPro" id="IPR050556">
    <property type="entry name" value="Type_II_TA_system_RNase"/>
</dbReference>
<gene>
    <name evidence="9" type="ORF">CARN7_0216</name>
</gene>
<name>E6QQG6_9ZZZZ</name>
<evidence type="ECO:0000256" key="2">
    <source>
        <dbReference type="ARBA" id="ARBA00022649"/>
    </source>
</evidence>
<protein>
    <submittedName>
        <fullName evidence="9">PilT protein domain protein</fullName>
    </submittedName>
</protein>
<keyword evidence="2" id="KW-1277">Toxin-antitoxin system</keyword>
<evidence type="ECO:0000256" key="1">
    <source>
        <dbReference type="ARBA" id="ARBA00001946"/>
    </source>
</evidence>
<proteinExistence type="inferred from homology"/>
<sequence length="122" mass="13698">MIYLLDSVMLIDHFNGIEAATSFLREHRSDAGISAITRAEVLTGFDEAQHALPARLLDTFVCLPLDHVIADLAARLRREHRWKLPDAIQAAIAQHHGLKLVTRNIKDFPADVFGFVLTPYLL</sequence>
<keyword evidence="5" id="KW-0378">Hydrolase</keyword>
<dbReference type="SUPFAM" id="SSF88723">
    <property type="entry name" value="PIN domain-like"/>
    <property type="match status" value="1"/>
</dbReference>
<feature type="domain" description="PIN" evidence="8">
    <location>
        <begin position="3"/>
        <end position="104"/>
    </location>
</feature>
<dbReference type="EMBL" id="CABR01000033">
    <property type="protein sequence ID" value="CBI09487.1"/>
    <property type="molecule type" value="Genomic_DNA"/>
</dbReference>
<dbReference type="Pfam" id="PF01850">
    <property type="entry name" value="PIN"/>
    <property type="match status" value="1"/>
</dbReference>
<comment type="cofactor">
    <cofactor evidence="1">
        <name>Mg(2+)</name>
        <dbReference type="ChEBI" id="CHEBI:18420"/>
    </cofactor>
</comment>
<keyword evidence="4" id="KW-0479">Metal-binding</keyword>
<evidence type="ECO:0000313" key="9">
    <source>
        <dbReference type="EMBL" id="CBI09487.1"/>
    </source>
</evidence>
<evidence type="ECO:0000256" key="4">
    <source>
        <dbReference type="ARBA" id="ARBA00022723"/>
    </source>
</evidence>
<accession>E6QQG6</accession>